<dbReference type="OrthoDB" id="4751040at2"/>
<dbReference type="KEGG" id="strr:EKD16_08230"/>
<sequence length="73" mass="8186">MADGINQLKAYWLRGEGAAKIRWGTDGDYTRCVRQLDKHVGESRARRICAQWHMDANGIWPGHHGGENKQGPG</sequence>
<evidence type="ECO:0000313" key="1">
    <source>
        <dbReference type="EMBL" id="QBI53440.1"/>
    </source>
</evidence>
<protein>
    <submittedName>
        <fullName evidence="1">Uncharacterized protein</fullName>
    </submittedName>
</protein>
<keyword evidence="2" id="KW-1185">Reference proteome</keyword>
<gene>
    <name evidence="1" type="ORF">EKD16_08230</name>
</gene>
<dbReference type="AlphaFoldDB" id="A0A4P6Q059"/>
<dbReference type="Proteomes" id="UP000292235">
    <property type="component" value="Chromosome"/>
</dbReference>
<dbReference type="RefSeq" id="WP_131097807.1">
    <property type="nucleotide sequence ID" value="NZ_CP036455.1"/>
</dbReference>
<organism evidence="1 2">
    <name type="scientific">Streptomonospora litoralis</name>
    <dbReference type="NCBI Taxonomy" id="2498135"/>
    <lineage>
        <taxon>Bacteria</taxon>
        <taxon>Bacillati</taxon>
        <taxon>Actinomycetota</taxon>
        <taxon>Actinomycetes</taxon>
        <taxon>Streptosporangiales</taxon>
        <taxon>Nocardiopsidaceae</taxon>
        <taxon>Streptomonospora</taxon>
    </lineage>
</organism>
<reference evidence="1 2" key="1">
    <citation type="submission" date="2019-02" db="EMBL/GenBank/DDBJ databases">
        <authorList>
            <person name="Khodamoradi S."/>
            <person name="Hahnke R.L."/>
            <person name="Kaempfer P."/>
            <person name="Schumann P."/>
            <person name="Rohde M."/>
            <person name="Steinert M."/>
            <person name="Luzhetskyy A."/>
            <person name="Wink J."/>
            <person name="Ruckert C."/>
        </authorList>
    </citation>
    <scope>NUCLEOTIDE SEQUENCE [LARGE SCALE GENOMIC DNA]</scope>
    <source>
        <strain evidence="1 2">M2</strain>
    </source>
</reference>
<dbReference type="EMBL" id="CP036455">
    <property type="protein sequence ID" value="QBI53440.1"/>
    <property type="molecule type" value="Genomic_DNA"/>
</dbReference>
<evidence type="ECO:0000313" key="2">
    <source>
        <dbReference type="Proteomes" id="UP000292235"/>
    </source>
</evidence>
<name>A0A4P6Q059_9ACTN</name>
<proteinExistence type="predicted"/>
<accession>A0A4P6Q059</accession>